<feature type="coiled-coil region" evidence="1">
    <location>
        <begin position="52"/>
        <end position="98"/>
    </location>
</feature>
<dbReference type="EMBL" id="JAQQBS010001423">
    <property type="protein sequence ID" value="KAK0160090.1"/>
    <property type="molecule type" value="Genomic_DNA"/>
</dbReference>
<feature type="compositionally biased region" description="Polar residues" evidence="2">
    <location>
        <begin position="1492"/>
        <end position="1506"/>
    </location>
</feature>
<feature type="compositionally biased region" description="Low complexity" evidence="2">
    <location>
        <begin position="187"/>
        <end position="200"/>
    </location>
</feature>
<keyword evidence="4" id="KW-1185">Reference proteome</keyword>
<feature type="compositionally biased region" description="Low complexity" evidence="2">
    <location>
        <begin position="1507"/>
        <end position="1521"/>
    </location>
</feature>
<evidence type="ECO:0000256" key="1">
    <source>
        <dbReference type="SAM" id="Coils"/>
    </source>
</evidence>
<feature type="region of interest" description="Disordered" evidence="2">
    <location>
        <begin position="231"/>
        <end position="253"/>
    </location>
</feature>
<feature type="coiled-coil region" evidence="1">
    <location>
        <begin position="433"/>
        <end position="460"/>
    </location>
</feature>
<feature type="region of interest" description="Disordered" evidence="2">
    <location>
        <begin position="1492"/>
        <end position="1521"/>
    </location>
</feature>
<feature type="region of interest" description="Disordered" evidence="2">
    <location>
        <begin position="723"/>
        <end position="830"/>
    </location>
</feature>
<evidence type="ECO:0000313" key="4">
    <source>
        <dbReference type="Proteomes" id="UP001168990"/>
    </source>
</evidence>
<feature type="region of interest" description="Disordered" evidence="2">
    <location>
        <begin position="611"/>
        <end position="657"/>
    </location>
</feature>
<feature type="compositionally biased region" description="Low complexity" evidence="2">
    <location>
        <begin position="625"/>
        <end position="635"/>
    </location>
</feature>
<feature type="compositionally biased region" description="Polar residues" evidence="2">
    <location>
        <begin position="816"/>
        <end position="830"/>
    </location>
</feature>
<feature type="region of interest" description="Disordered" evidence="2">
    <location>
        <begin position="1230"/>
        <end position="1331"/>
    </location>
</feature>
<feature type="compositionally biased region" description="Basic residues" evidence="2">
    <location>
        <begin position="1238"/>
        <end position="1247"/>
    </location>
</feature>
<feature type="compositionally biased region" description="Basic and acidic residues" evidence="2">
    <location>
        <begin position="723"/>
        <end position="732"/>
    </location>
</feature>
<organism evidence="3 4">
    <name type="scientific">Microctonus aethiopoides</name>
    <dbReference type="NCBI Taxonomy" id="144406"/>
    <lineage>
        <taxon>Eukaryota</taxon>
        <taxon>Metazoa</taxon>
        <taxon>Ecdysozoa</taxon>
        <taxon>Arthropoda</taxon>
        <taxon>Hexapoda</taxon>
        <taxon>Insecta</taxon>
        <taxon>Pterygota</taxon>
        <taxon>Neoptera</taxon>
        <taxon>Endopterygota</taxon>
        <taxon>Hymenoptera</taxon>
        <taxon>Apocrita</taxon>
        <taxon>Ichneumonoidea</taxon>
        <taxon>Braconidae</taxon>
        <taxon>Euphorinae</taxon>
        <taxon>Microctonus</taxon>
    </lineage>
</organism>
<feature type="compositionally biased region" description="Basic and acidic residues" evidence="2">
    <location>
        <begin position="644"/>
        <end position="657"/>
    </location>
</feature>
<feature type="compositionally biased region" description="Basic residues" evidence="2">
    <location>
        <begin position="612"/>
        <end position="624"/>
    </location>
</feature>
<evidence type="ECO:0000256" key="2">
    <source>
        <dbReference type="SAM" id="MobiDB-lite"/>
    </source>
</evidence>
<feature type="coiled-coil region" evidence="1">
    <location>
        <begin position="999"/>
        <end position="1026"/>
    </location>
</feature>
<evidence type="ECO:0000313" key="3">
    <source>
        <dbReference type="EMBL" id="KAK0160090.1"/>
    </source>
</evidence>
<dbReference type="Proteomes" id="UP001168990">
    <property type="component" value="Unassembled WGS sequence"/>
</dbReference>
<feature type="compositionally biased region" description="Low complexity" evidence="2">
    <location>
        <begin position="1258"/>
        <end position="1269"/>
    </location>
</feature>
<feature type="compositionally biased region" description="Low complexity" evidence="2">
    <location>
        <begin position="751"/>
        <end position="764"/>
    </location>
</feature>
<gene>
    <name evidence="3" type="ORF">PV328_007533</name>
</gene>
<proteinExistence type="predicted"/>
<feature type="compositionally biased region" description="Low complexity" evidence="2">
    <location>
        <begin position="775"/>
        <end position="787"/>
    </location>
</feature>
<protein>
    <submittedName>
        <fullName evidence="3">Uncharacterized protein</fullName>
    </submittedName>
</protein>
<comment type="caution">
    <text evidence="3">The sequence shown here is derived from an EMBL/GenBank/DDBJ whole genome shotgun (WGS) entry which is preliminary data.</text>
</comment>
<accession>A0AA39C8Y7</accession>
<reference evidence="3" key="1">
    <citation type="journal article" date="2023" name="bioRxiv">
        <title>Scaffold-level genome assemblies of two parasitoid biocontrol wasps reveal the parthenogenesis mechanism and an associated novel virus.</title>
        <authorList>
            <person name="Inwood S."/>
            <person name="Skelly J."/>
            <person name="Guhlin J."/>
            <person name="Harrop T."/>
            <person name="Goldson S."/>
            <person name="Dearden P."/>
        </authorList>
    </citation>
    <scope>NUCLEOTIDE SEQUENCE</scope>
    <source>
        <strain evidence="3">Irish</strain>
        <tissue evidence="3">Whole body</tissue>
    </source>
</reference>
<feature type="compositionally biased region" description="Low complexity" evidence="2">
    <location>
        <begin position="1300"/>
        <end position="1315"/>
    </location>
</feature>
<name>A0AA39C8Y7_9HYME</name>
<sequence length="1536" mass="174108">MSIHVTVNTDPMCIRRSGLMFSDLEQIKKYERGRRRRLRLEQVRQQSKNIASKILEQTKNITKKELINLENNENSKLKRLHEEKLMEIQRRYQEDMEEIGLAHESALAQPNVDAILKEKKCKNQLIANERGKEAAKRLKDSTKIDDNINKQQERLRQVREIEDIRSSMIANLPKKNSIMKQKDTEKIPTTSSTTVVPSQSSITENATTLCRKTTKQSPKKRIGKKIRGKLSSYKSPKPKVTINSSKKSSPQRINVEIHRENTDELNPINIEYNEVPCYSQCYRKNDSESGKIMSNHLSSANKDEKLLQYNPSDYQNDICSSNQSSICSIMTDDSSYFSDRPSLTVAPIISDDLPTSKHQTSLINNEIKLYDHKTREKSVYNHPEGLVERENIKCVPNATEMARKIIEIENNTPNKMKNQRLIAKKRGNDAILRDKVRRDYDNLMNNLDHLSREERKLKSTQVNNSINCNNYMNQCRRKELNDIRERKLERAYEIATDYIHDSDPEAIVTLHSKCDSPLSDKNDDVAWETPPFDGNNELSREEQILEMLKKVERQKRLLLQEFGATLPNDVFSASMTPLFIDNDKNEQVSSKDIEVKSPEIKVINMSQINNKKISKSKKKTKKLSKSISQTSSGTSEIAVQTQSQDERDKNINGEDKSIQVELSPERINNLSKNLNDKKKSEIPEHIEPVVTIITHSNSDISNADSSNHGIVINVGHGRVDITPKKLPKRIETRSLPSSKSGSPVKRLSIDSKTSTSAPASRAATPDQNYHDTTDESTSSTITRTNSSFEERQNSVKQRKNAANITKINYPRGTKVSVGTDNSSPETKSHDVSINQPYILPRRRIKYKERSDTSTSYASLPPVNPQQHNDDGIISNFSSILELVDSSANETINRMRANVSPVSTPETPSPRTMRIPSNIPNIERITRILKFNSRIDTDNNERTVHEHEILNQRRVIRKIPIYQHEIYNGPSNSRDNIDEYEYTDENNDEFEALKHEEELQNSCTEKIASLTALIDKLRDEKRDIELSMFAPSDDTVLMRLPASKSMPGSRVQELQNLVENIELIHDELAKTLAESGNNLIMKNNGKMEEIILSPEDSGEVSPVMNADNLQRKPRIIRNERVHFDVQRIHRGHDDIQTSKIDGTYERNDINDSNIVEKLSQEILELSKNVGMTDISSKMPEKNESGFTPVLTDIPKISGSSVGNGQFRTDTKFVRQELSTIDELDTTDTATRSYISANHSPKKPQRTPNKRQTNNKHVSTNNQETLTNNENPSTSIQRSPINNSGKNDKHTSPLSATKNHHQQQQQRQQQQQQQQQQRNDDNNGENLSIEKSVKSPDSFLTHYSARNFGGGDFFDRINIKNAITSYETKIKCEKKLSSSSNSLSGFSGISHILTTSSSTSSDIITSQFKTIESQLEEMGLLSLIPIARKTREASALSSSSNSDTTLTINKRTKSSMKKLHDGNSLAILDFSDVSSISIREASKSTERTVLMKARTSTPNIQNHNYTSEKSNLTTTSGTSGKSLQDYSDSLASKILTIH</sequence>
<feature type="compositionally biased region" description="Polar residues" evidence="2">
    <location>
        <begin position="241"/>
        <end position="252"/>
    </location>
</feature>
<feature type="region of interest" description="Disordered" evidence="2">
    <location>
        <begin position="180"/>
        <end position="200"/>
    </location>
</feature>
<keyword evidence="1" id="KW-0175">Coiled coil</keyword>
<feature type="compositionally biased region" description="Polar residues" evidence="2">
    <location>
        <begin position="1248"/>
        <end position="1257"/>
    </location>
</feature>
<feature type="compositionally biased region" description="Polar residues" evidence="2">
    <location>
        <begin position="1270"/>
        <end position="1283"/>
    </location>
</feature>
<reference evidence="3" key="2">
    <citation type="submission" date="2023-03" db="EMBL/GenBank/DDBJ databases">
        <authorList>
            <person name="Inwood S.N."/>
            <person name="Skelly J.G."/>
            <person name="Guhlin J."/>
            <person name="Harrop T.W.R."/>
            <person name="Goldson S.G."/>
            <person name="Dearden P.K."/>
        </authorList>
    </citation>
    <scope>NUCLEOTIDE SEQUENCE</scope>
    <source>
        <strain evidence="3">Irish</strain>
        <tissue evidence="3">Whole body</tissue>
    </source>
</reference>